<dbReference type="EMBL" id="SRPY01000103">
    <property type="protein sequence ID" value="KAG5928684.1"/>
    <property type="molecule type" value="Genomic_DNA"/>
</dbReference>
<dbReference type="PANTHER" id="PTHR47582">
    <property type="entry name" value="P450, PUTATIVE (EUROFUNG)-RELATED"/>
    <property type="match status" value="1"/>
</dbReference>
<dbReference type="Gene3D" id="1.10.630.10">
    <property type="entry name" value="Cytochrome P450"/>
    <property type="match status" value="1"/>
</dbReference>
<evidence type="ECO:0008006" key="3">
    <source>
        <dbReference type="Google" id="ProtNLM"/>
    </source>
</evidence>
<evidence type="ECO:0000313" key="2">
    <source>
        <dbReference type="Proteomes" id="UP000811619"/>
    </source>
</evidence>
<reference evidence="1" key="1">
    <citation type="journal article" date="2020" name="bioRxiv">
        <title>Whole genome comparisons of ergot fungi reveals the divergence and evolution of species within the genus Claviceps are the result of varying mechanisms driving genome evolution and host range expansion.</title>
        <authorList>
            <person name="Wyka S.A."/>
            <person name="Mondo S.J."/>
            <person name="Liu M."/>
            <person name="Dettman J."/>
            <person name="Nalam V."/>
            <person name="Broders K.D."/>
        </authorList>
    </citation>
    <scope>NUCLEOTIDE SEQUENCE</scope>
    <source>
        <strain evidence="1">CCC 489</strain>
    </source>
</reference>
<sequence>MIQRQSKSLSFRPFLQVTARKFGDASDVTYEIFGGDMPERLSRAVRSLLLPGQHLDEQNLRMGNRVLVELNNLMANINMSRPRSINLLEWTRHLVVQASSCGVYGNYHPLLNPKVEQAFWKWQEYLPMHLAGFDPLGKGYQHRQVVYDAYIEYCRNLPEDGSELARVHKRIMQDSGVDELDYAKQASLFTFAVFANTSVTLYWTIWELFSRPSVLSEVRKELETHAIQRTEDRTGEFTLDLAALKSKCPILLSVFQETQRTRHVNASFRKVMTDTVLDDKYLLKAGNFLQLPGHPVHCDTSLWGPDAREFNPYRFVPTRKKQVETLQPNSFVAWGLPPFLCPARQFAAAEILIATALLAIRADLLPRCGKWDPSPALNYTESSTLLNPEKDLRVDVRSREMWTGTWSLRMGESIGRIPLVSG</sequence>
<keyword evidence="2" id="KW-1185">Reference proteome</keyword>
<proteinExistence type="predicted"/>
<dbReference type="Pfam" id="PF00067">
    <property type="entry name" value="p450"/>
    <property type="match status" value="1"/>
</dbReference>
<dbReference type="Proteomes" id="UP000811619">
    <property type="component" value="Unassembled WGS sequence"/>
</dbReference>
<dbReference type="OrthoDB" id="1470350at2759"/>
<accession>A0A8K0JA71</accession>
<dbReference type="PANTHER" id="PTHR47582:SF1">
    <property type="entry name" value="P450, PUTATIVE (EUROFUNG)-RELATED"/>
    <property type="match status" value="1"/>
</dbReference>
<protein>
    <recommendedName>
        <fullName evidence="3">Cytochrome P450</fullName>
    </recommendedName>
</protein>
<dbReference type="AlphaFoldDB" id="A0A8K0JA71"/>
<evidence type="ECO:0000313" key="1">
    <source>
        <dbReference type="EMBL" id="KAG5928684.1"/>
    </source>
</evidence>
<comment type="caution">
    <text evidence="1">The sequence shown here is derived from an EMBL/GenBank/DDBJ whole genome shotgun (WGS) entry which is preliminary data.</text>
</comment>
<gene>
    <name evidence="1" type="ORF">E4U42_000162</name>
</gene>
<dbReference type="GO" id="GO:0004497">
    <property type="term" value="F:monooxygenase activity"/>
    <property type="evidence" value="ECO:0007669"/>
    <property type="project" value="InterPro"/>
</dbReference>
<dbReference type="GO" id="GO:0005506">
    <property type="term" value="F:iron ion binding"/>
    <property type="evidence" value="ECO:0007669"/>
    <property type="project" value="InterPro"/>
</dbReference>
<dbReference type="InterPro" id="IPR001128">
    <property type="entry name" value="Cyt_P450"/>
</dbReference>
<dbReference type="InterPro" id="IPR036396">
    <property type="entry name" value="Cyt_P450_sf"/>
</dbReference>
<name>A0A8K0JA71_9HYPO</name>
<dbReference type="InterPro" id="IPR053007">
    <property type="entry name" value="CYP450_monoxygenase_sec-met"/>
</dbReference>
<organism evidence="1 2">
    <name type="scientific">Claviceps africana</name>
    <dbReference type="NCBI Taxonomy" id="83212"/>
    <lineage>
        <taxon>Eukaryota</taxon>
        <taxon>Fungi</taxon>
        <taxon>Dikarya</taxon>
        <taxon>Ascomycota</taxon>
        <taxon>Pezizomycotina</taxon>
        <taxon>Sordariomycetes</taxon>
        <taxon>Hypocreomycetidae</taxon>
        <taxon>Hypocreales</taxon>
        <taxon>Clavicipitaceae</taxon>
        <taxon>Claviceps</taxon>
    </lineage>
</organism>
<dbReference type="SUPFAM" id="SSF48264">
    <property type="entry name" value="Cytochrome P450"/>
    <property type="match status" value="1"/>
</dbReference>
<dbReference type="GO" id="GO:0016705">
    <property type="term" value="F:oxidoreductase activity, acting on paired donors, with incorporation or reduction of molecular oxygen"/>
    <property type="evidence" value="ECO:0007669"/>
    <property type="project" value="InterPro"/>
</dbReference>
<dbReference type="GO" id="GO:0020037">
    <property type="term" value="F:heme binding"/>
    <property type="evidence" value="ECO:0007669"/>
    <property type="project" value="InterPro"/>
</dbReference>
<dbReference type="CDD" id="cd11040">
    <property type="entry name" value="CYP7_CYP8-like"/>
    <property type="match status" value="1"/>
</dbReference>